<organism evidence="1 2">
    <name type="scientific">Alcaligenes xylosoxydans xylosoxydans</name>
    <name type="common">Achromobacter xylosoxidans</name>
    <dbReference type="NCBI Taxonomy" id="85698"/>
    <lineage>
        <taxon>Bacteria</taxon>
        <taxon>Pseudomonadati</taxon>
        <taxon>Pseudomonadota</taxon>
        <taxon>Betaproteobacteria</taxon>
        <taxon>Burkholderiales</taxon>
        <taxon>Alcaligenaceae</taxon>
        <taxon>Achromobacter</taxon>
    </lineage>
</organism>
<protein>
    <recommendedName>
        <fullName evidence="3">ASCH domain-containing protein</fullName>
    </recommendedName>
</protein>
<gene>
    <name evidence="1" type="ORF">BIZ92_15100</name>
</gene>
<proteinExistence type="predicted"/>
<evidence type="ECO:0000313" key="1">
    <source>
        <dbReference type="EMBL" id="OMG79322.1"/>
    </source>
</evidence>
<dbReference type="RefSeq" id="WP_051429008.1">
    <property type="nucleotide sequence ID" value="NZ_MJMN01000046.1"/>
</dbReference>
<sequence length="227" mass="25829">MRERPILFKGPMVRAILAGTKTQTRRIVKWRDLAAGLNLGFTGLQVYSYAPGLYTLESRSRDGWESRSGPTRCPYGQPGDRLWVRETWARNQVMPLEHRAPGEFIYGAELNESGLRRYAATWKPSIHMPRVACRLMLEVTSVRVERLIAISETDAQAEGCDPWEDLAGAQDVTVRERLHGYRRAYQHLWGQLHGADSWRANPWVWVIEFRVLASANDETGGRNGHAA</sequence>
<accession>A0A1R1JMQ2</accession>
<evidence type="ECO:0008006" key="3">
    <source>
        <dbReference type="Google" id="ProtNLM"/>
    </source>
</evidence>
<comment type="caution">
    <text evidence="1">The sequence shown here is derived from an EMBL/GenBank/DDBJ whole genome shotgun (WGS) entry which is preliminary data.</text>
</comment>
<dbReference type="EMBL" id="MJMN01000046">
    <property type="protein sequence ID" value="OMG79322.1"/>
    <property type="molecule type" value="Genomic_DNA"/>
</dbReference>
<reference evidence="1 2" key="1">
    <citation type="submission" date="2016-09" db="EMBL/GenBank/DDBJ databases">
        <title>Phylogenomics of Achromobacter.</title>
        <authorList>
            <person name="Jeukens J."/>
            <person name="Freschi L."/>
            <person name="Vincent A.T."/>
            <person name="Emond-Rheault J.-G."/>
            <person name="Kukavica-Ibrulj I."/>
            <person name="Charette S.J."/>
            <person name="Levesque R.C."/>
        </authorList>
    </citation>
    <scope>NUCLEOTIDE SEQUENCE [LARGE SCALE GENOMIC DNA]</scope>
    <source>
        <strain evidence="1 2">AUS488</strain>
    </source>
</reference>
<dbReference type="Proteomes" id="UP000187251">
    <property type="component" value="Unassembled WGS sequence"/>
</dbReference>
<name>A0A1R1JMQ2_ALCXX</name>
<dbReference type="AlphaFoldDB" id="A0A1R1JMQ2"/>
<evidence type="ECO:0000313" key="2">
    <source>
        <dbReference type="Proteomes" id="UP000187251"/>
    </source>
</evidence>
<dbReference type="OrthoDB" id="72471at2"/>